<organism evidence="8 9">
    <name type="scientific">Neoroseomonas alkaliterrae</name>
    <dbReference type="NCBI Taxonomy" id="1452450"/>
    <lineage>
        <taxon>Bacteria</taxon>
        <taxon>Pseudomonadati</taxon>
        <taxon>Pseudomonadota</taxon>
        <taxon>Alphaproteobacteria</taxon>
        <taxon>Acetobacterales</taxon>
        <taxon>Acetobacteraceae</taxon>
        <taxon>Neoroseomonas</taxon>
    </lineage>
</organism>
<dbReference type="SUPFAM" id="SSF48019">
    <property type="entry name" value="post-AAA+ oligomerization domain-like"/>
    <property type="match status" value="1"/>
</dbReference>
<keyword evidence="5" id="KW-0239">DNA-directed DNA polymerase</keyword>
<reference evidence="8 9" key="1">
    <citation type="submission" date="2020-08" db="EMBL/GenBank/DDBJ databases">
        <title>Genomic Encyclopedia of Type Strains, Phase IV (KMG-IV): sequencing the most valuable type-strain genomes for metagenomic binning, comparative biology and taxonomic classification.</title>
        <authorList>
            <person name="Goeker M."/>
        </authorList>
    </citation>
    <scope>NUCLEOTIDE SEQUENCE [LARGE SCALE GENOMIC DNA]</scope>
    <source>
        <strain evidence="8 9">DSM 25895</strain>
    </source>
</reference>
<dbReference type="PANTHER" id="PTHR34388:SF1">
    <property type="entry name" value="DNA POLYMERASE III SUBUNIT DELTA"/>
    <property type="match status" value="1"/>
</dbReference>
<dbReference type="EMBL" id="JACIJE010000001">
    <property type="protein sequence ID" value="MBB5688294.1"/>
    <property type="molecule type" value="Genomic_DNA"/>
</dbReference>
<proteinExistence type="inferred from homology"/>
<name>A0A840Y350_9PROT</name>
<evidence type="ECO:0000256" key="7">
    <source>
        <dbReference type="ARBA" id="ARBA00049244"/>
    </source>
</evidence>
<dbReference type="SUPFAM" id="SSF52540">
    <property type="entry name" value="P-loop containing nucleoside triphosphate hydrolases"/>
    <property type="match status" value="1"/>
</dbReference>
<dbReference type="Proteomes" id="UP000562254">
    <property type="component" value="Unassembled WGS sequence"/>
</dbReference>
<keyword evidence="3 8" id="KW-0548">Nucleotidyltransferase</keyword>
<protein>
    <recommendedName>
        <fullName evidence="1">DNA-directed DNA polymerase</fullName>
        <ecNumber evidence="1">2.7.7.7</ecNumber>
    </recommendedName>
</protein>
<gene>
    <name evidence="8" type="ORF">FHS88_000404</name>
</gene>
<dbReference type="Gene3D" id="1.20.272.10">
    <property type="match status" value="1"/>
</dbReference>
<dbReference type="GO" id="GO:0003677">
    <property type="term" value="F:DNA binding"/>
    <property type="evidence" value="ECO:0007669"/>
    <property type="project" value="InterPro"/>
</dbReference>
<dbReference type="AlphaFoldDB" id="A0A840Y350"/>
<keyword evidence="2 8" id="KW-0808">Transferase</keyword>
<dbReference type="InterPro" id="IPR005790">
    <property type="entry name" value="DNA_polIII_delta"/>
</dbReference>
<dbReference type="Gene3D" id="1.10.8.60">
    <property type="match status" value="1"/>
</dbReference>
<evidence type="ECO:0000313" key="8">
    <source>
        <dbReference type="EMBL" id="MBB5688294.1"/>
    </source>
</evidence>
<dbReference type="GO" id="GO:0006261">
    <property type="term" value="P:DNA-templated DNA replication"/>
    <property type="evidence" value="ECO:0007669"/>
    <property type="project" value="TreeGrafter"/>
</dbReference>
<evidence type="ECO:0000256" key="3">
    <source>
        <dbReference type="ARBA" id="ARBA00022695"/>
    </source>
</evidence>
<evidence type="ECO:0000256" key="1">
    <source>
        <dbReference type="ARBA" id="ARBA00012417"/>
    </source>
</evidence>
<dbReference type="InterPro" id="IPR027417">
    <property type="entry name" value="P-loop_NTPase"/>
</dbReference>
<evidence type="ECO:0000256" key="5">
    <source>
        <dbReference type="ARBA" id="ARBA00022932"/>
    </source>
</evidence>
<sequence>MAKLDARRIAGFLADPGAARVVLIFGEDGGLVRERADALARAVAGEDPFRLVEIPREAAARDAGLLAAEAATPALTGGRRLVRVRDATDALANAAKAALAGGGPGVVLLEAGALDGRKGLRAALEKAGPEAAVIACYAETGAALEASIAALLREFGVAADPPALAWMAQRLGEDRAVMRRECEKLALYVGAGGRVTEEDALASLAEGSALDLDAALLAATEGDAARADRALDAAFAEGAAAVQVVRGALRHVQRLEAAALAVAKGSSARDAVEGLRPPVFFKSRPAFERALRLWRPDTLSAAGAALLEAERAIKTTGMPAEAVARAAVLGLAREAVRARRG</sequence>
<dbReference type="InterPro" id="IPR008921">
    <property type="entry name" value="DNA_pol3_clamp-load_cplx_C"/>
</dbReference>
<dbReference type="RefSeq" id="WP_184480773.1">
    <property type="nucleotide sequence ID" value="NZ_JAAEDJ010000174.1"/>
</dbReference>
<evidence type="ECO:0000313" key="9">
    <source>
        <dbReference type="Proteomes" id="UP000562254"/>
    </source>
</evidence>
<dbReference type="NCBIfam" id="TIGR01128">
    <property type="entry name" value="holA"/>
    <property type="match status" value="1"/>
</dbReference>
<comment type="similarity">
    <text evidence="6">Belongs to the DNA polymerase HolA subunit family.</text>
</comment>
<evidence type="ECO:0000256" key="2">
    <source>
        <dbReference type="ARBA" id="ARBA00022679"/>
    </source>
</evidence>
<evidence type="ECO:0000256" key="6">
    <source>
        <dbReference type="ARBA" id="ARBA00034754"/>
    </source>
</evidence>
<keyword evidence="4" id="KW-0235">DNA replication</keyword>
<evidence type="ECO:0000256" key="4">
    <source>
        <dbReference type="ARBA" id="ARBA00022705"/>
    </source>
</evidence>
<dbReference type="Gene3D" id="3.40.50.300">
    <property type="entry name" value="P-loop containing nucleotide triphosphate hydrolases"/>
    <property type="match status" value="1"/>
</dbReference>
<dbReference type="PANTHER" id="PTHR34388">
    <property type="entry name" value="DNA POLYMERASE III SUBUNIT DELTA"/>
    <property type="match status" value="1"/>
</dbReference>
<dbReference type="GO" id="GO:0009360">
    <property type="term" value="C:DNA polymerase III complex"/>
    <property type="evidence" value="ECO:0007669"/>
    <property type="project" value="TreeGrafter"/>
</dbReference>
<comment type="caution">
    <text evidence="8">The sequence shown here is derived from an EMBL/GenBank/DDBJ whole genome shotgun (WGS) entry which is preliminary data.</text>
</comment>
<comment type="catalytic activity">
    <reaction evidence="7">
        <text>DNA(n) + a 2'-deoxyribonucleoside 5'-triphosphate = DNA(n+1) + diphosphate</text>
        <dbReference type="Rhea" id="RHEA:22508"/>
        <dbReference type="Rhea" id="RHEA-COMP:17339"/>
        <dbReference type="Rhea" id="RHEA-COMP:17340"/>
        <dbReference type="ChEBI" id="CHEBI:33019"/>
        <dbReference type="ChEBI" id="CHEBI:61560"/>
        <dbReference type="ChEBI" id="CHEBI:173112"/>
        <dbReference type="EC" id="2.7.7.7"/>
    </reaction>
</comment>
<keyword evidence="9" id="KW-1185">Reference proteome</keyword>
<dbReference type="EC" id="2.7.7.7" evidence="1"/>
<accession>A0A840Y350</accession>
<dbReference type="GO" id="GO:0003887">
    <property type="term" value="F:DNA-directed DNA polymerase activity"/>
    <property type="evidence" value="ECO:0007669"/>
    <property type="project" value="UniProtKB-KW"/>
</dbReference>